<name>A0ABV6MYB8_9PSEU</name>
<keyword evidence="1" id="KW-0808">Transferase</keyword>
<dbReference type="EMBL" id="JBHLUD010000009">
    <property type="protein sequence ID" value="MFC0545284.1"/>
    <property type="molecule type" value="Genomic_DNA"/>
</dbReference>
<sequence>MELPDWVPATMDVSKPSPARMYDYYLGGTHNFEVDRDAAERAIAAMPYTIQGARGNRDFLRRAVRLLVDAGIHQLLDLGSGIPTVGNVHEVAQRRDPTTRVVYVDIDPVAVAHSTAILRHNHLAGVLQADMRDVDAVLSHPRVRDLIDFSEPVGLIMASVLHFVPDSSKPADIVAAYRDAVPTGSHLVLSHIGSNEEPGNRTGMLADFKAVYQNTTNPVVLRTRPQIEAFFDGFSLLEPGVTLVHQWRPDADQELPAKLPPGYGGVGVKP</sequence>
<keyword evidence="1" id="KW-0489">Methyltransferase</keyword>
<accession>A0ABV6MYB8</accession>
<comment type="caution">
    <text evidence="1">The sequence shown here is derived from an EMBL/GenBank/DDBJ whole genome shotgun (WGS) entry which is preliminary data.</text>
</comment>
<dbReference type="PIRSF" id="PIRSF017393">
    <property type="entry name" value="MTase_SAV2177"/>
    <property type="match status" value="1"/>
</dbReference>
<dbReference type="InterPro" id="IPR006764">
    <property type="entry name" value="SAM_dep_MeTrfase_SAV2177_type"/>
</dbReference>
<evidence type="ECO:0000313" key="1">
    <source>
        <dbReference type="EMBL" id="MFC0545284.1"/>
    </source>
</evidence>
<dbReference type="Pfam" id="PF04672">
    <property type="entry name" value="Methyltransf_19"/>
    <property type="match status" value="1"/>
</dbReference>
<evidence type="ECO:0000313" key="2">
    <source>
        <dbReference type="Proteomes" id="UP001589810"/>
    </source>
</evidence>
<organism evidence="1 2">
    <name type="scientific">Kutzneria chonburiensis</name>
    <dbReference type="NCBI Taxonomy" id="1483604"/>
    <lineage>
        <taxon>Bacteria</taxon>
        <taxon>Bacillati</taxon>
        <taxon>Actinomycetota</taxon>
        <taxon>Actinomycetes</taxon>
        <taxon>Pseudonocardiales</taxon>
        <taxon>Pseudonocardiaceae</taxon>
        <taxon>Kutzneria</taxon>
    </lineage>
</organism>
<dbReference type="InterPro" id="IPR029063">
    <property type="entry name" value="SAM-dependent_MTases_sf"/>
</dbReference>
<gene>
    <name evidence="1" type="ORF">ACFFH7_27500</name>
</gene>
<dbReference type="RefSeq" id="WP_273934878.1">
    <property type="nucleotide sequence ID" value="NZ_CP097263.1"/>
</dbReference>
<dbReference type="Gene3D" id="3.40.50.150">
    <property type="entry name" value="Vaccinia Virus protein VP39"/>
    <property type="match status" value="1"/>
</dbReference>
<dbReference type="GO" id="GO:0008168">
    <property type="term" value="F:methyltransferase activity"/>
    <property type="evidence" value="ECO:0007669"/>
    <property type="project" value="UniProtKB-KW"/>
</dbReference>
<dbReference type="Proteomes" id="UP001589810">
    <property type="component" value="Unassembled WGS sequence"/>
</dbReference>
<dbReference type="GO" id="GO:0032259">
    <property type="term" value="P:methylation"/>
    <property type="evidence" value="ECO:0007669"/>
    <property type="project" value="UniProtKB-KW"/>
</dbReference>
<reference evidence="1 2" key="1">
    <citation type="submission" date="2024-09" db="EMBL/GenBank/DDBJ databases">
        <authorList>
            <person name="Sun Q."/>
            <person name="Mori K."/>
        </authorList>
    </citation>
    <scope>NUCLEOTIDE SEQUENCE [LARGE SCALE GENOMIC DNA]</scope>
    <source>
        <strain evidence="1 2">TBRC 1432</strain>
    </source>
</reference>
<protein>
    <submittedName>
        <fullName evidence="1">SAM-dependent methyltransferase</fullName>
        <ecNumber evidence="1">2.1.1.-</ecNumber>
    </submittedName>
</protein>
<keyword evidence="2" id="KW-1185">Reference proteome</keyword>
<dbReference type="SUPFAM" id="SSF53335">
    <property type="entry name" value="S-adenosyl-L-methionine-dependent methyltransferases"/>
    <property type="match status" value="1"/>
</dbReference>
<proteinExistence type="predicted"/>
<dbReference type="EC" id="2.1.1.-" evidence="1"/>